<feature type="domain" description="OmpA-like" evidence="5">
    <location>
        <begin position="251"/>
        <end position="366"/>
    </location>
</feature>
<keyword evidence="7" id="KW-1185">Reference proteome</keyword>
<name>A0A5K7SA98_9BACT</name>
<comment type="subcellular location">
    <subcellularLocation>
        <location evidence="1">Cell outer membrane</location>
    </subcellularLocation>
</comment>
<dbReference type="EMBL" id="AP018694">
    <property type="protein sequence ID" value="BBE18214.1"/>
    <property type="molecule type" value="Genomic_DNA"/>
</dbReference>
<dbReference type="GO" id="GO:0009279">
    <property type="term" value="C:cell outer membrane"/>
    <property type="evidence" value="ECO:0007669"/>
    <property type="project" value="UniProtKB-SubCell"/>
</dbReference>
<evidence type="ECO:0000256" key="4">
    <source>
        <dbReference type="PROSITE-ProRule" id="PRU00473"/>
    </source>
</evidence>
<gene>
    <name evidence="6" type="ORF">AQPE_2375</name>
</gene>
<dbReference type="Gene3D" id="3.30.1330.60">
    <property type="entry name" value="OmpA-like domain"/>
    <property type="match status" value="1"/>
</dbReference>
<dbReference type="Proteomes" id="UP001193389">
    <property type="component" value="Chromosome"/>
</dbReference>
<dbReference type="KEGG" id="anf:AQPE_2375"/>
<evidence type="ECO:0000256" key="1">
    <source>
        <dbReference type="ARBA" id="ARBA00004442"/>
    </source>
</evidence>
<dbReference type="InterPro" id="IPR036737">
    <property type="entry name" value="OmpA-like_sf"/>
</dbReference>
<dbReference type="PANTHER" id="PTHR30329:SF21">
    <property type="entry name" value="LIPOPROTEIN YIAD-RELATED"/>
    <property type="match status" value="1"/>
</dbReference>
<reference evidence="6" key="1">
    <citation type="journal article" date="2020" name="Int. J. Syst. Evol. Microbiol.">
        <title>Aquipluma nitroreducens gen. nov. sp. nov., a novel facultatively anaerobic bacterium isolated from a freshwater lake.</title>
        <authorList>
            <person name="Watanabe M."/>
            <person name="Kojima H."/>
            <person name="Fukui M."/>
        </authorList>
    </citation>
    <scope>NUCLEOTIDE SEQUENCE</scope>
    <source>
        <strain evidence="6">MeG22</strain>
    </source>
</reference>
<evidence type="ECO:0000313" key="7">
    <source>
        <dbReference type="Proteomes" id="UP001193389"/>
    </source>
</evidence>
<protein>
    <submittedName>
        <fullName evidence="6">Outer membrane protein</fullName>
    </submittedName>
</protein>
<dbReference type="InterPro" id="IPR006665">
    <property type="entry name" value="OmpA-like"/>
</dbReference>
<dbReference type="CDD" id="cd07185">
    <property type="entry name" value="OmpA_C-like"/>
    <property type="match status" value="1"/>
</dbReference>
<dbReference type="SUPFAM" id="SSF103088">
    <property type="entry name" value="OmpA-like"/>
    <property type="match status" value="1"/>
</dbReference>
<sequence>MSAGIFCLLFVHLNAQNEPAKDTTAVQTASEKPTLQSYSKYDFVPGEKVIFFDDFTETAVGDFPPNWNTNASGEIVTTNLYPGNWFKMTGEGSIVIDEGIKLPENYTIEYEVIAFQKEEDNNNFEFGFYLYSADDPKDLNEGGAVPGNKGGIKMNFGYRATYSAYDETGYTISGEKDDAVMESGKKYRLSFWVQKTRLRVYFNQVKIFDLPKVFKAGFQCNQMRFELWESATPLITNFRIAAGMPDMRNKLMTDGKLVTYGIYFDVNKDVVKPESYGTLKEIAKILNEVPDVKVKIVGHTDADGQDAANLDLSKRRAASVKAELARTFGVNADRLITDGMGESQPVAPNDTPVNKALNRRVEFIKM</sequence>
<evidence type="ECO:0000256" key="3">
    <source>
        <dbReference type="ARBA" id="ARBA00023237"/>
    </source>
</evidence>
<accession>A0A5K7SA98</accession>
<dbReference type="PANTHER" id="PTHR30329">
    <property type="entry name" value="STATOR ELEMENT OF FLAGELLAR MOTOR COMPLEX"/>
    <property type="match status" value="1"/>
</dbReference>
<dbReference type="PRINTS" id="PR01021">
    <property type="entry name" value="OMPADOMAIN"/>
</dbReference>
<dbReference type="PROSITE" id="PS51123">
    <property type="entry name" value="OMPA_2"/>
    <property type="match status" value="1"/>
</dbReference>
<dbReference type="Pfam" id="PF00691">
    <property type="entry name" value="OmpA"/>
    <property type="match status" value="1"/>
</dbReference>
<keyword evidence="3" id="KW-0998">Cell outer membrane</keyword>
<organism evidence="6 7">
    <name type="scientific">Aquipluma nitroreducens</name>
    <dbReference type="NCBI Taxonomy" id="2010828"/>
    <lineage>
        <taxon>Bacteria</taxon>
        <taxon>Pseudomonadati</taxon>
        <taxon>Bacteroidota</taxon>
        <taxon>Bacteroidia</taxon>
        <taxon>Marinilabiliales</taxon>
        <taxon>Prolixibacteraceae</taxon>
        <taxon>Aquipluma</taxon>
    </lineage>
</organism>
<dbReference type="InterPro" id="IPR006664">
    <property type="entry name" value="OMP_bac"/>
</dbReference>
<evidence type="ECO:0000259" key="5">
    <source>
        <dbReference type="PROSITE" id="PS51123"/>
    </source>
</evidence>
<proteinExistence type="predicted"/>
<evidence type="ECO:0000256" key="2">
    <source>
        <dbReference type="ARBA" id="ARBA00023136"/>
    </source>
</evidence>
<evidence type="ECO:0000313" key="6">
    <source>
        <dbReference type="EMBL" id="BBE18214.1"/>
    </source>
</evidence>
<keyword evidence="2 4" id="KW-0472">Membrane</keyword>
<dbReference type="AlphaFoldDB" id="A0A5K7SA98"/>
<dbReference type="InterPro" id="IPR050330">
    <property type="entry name" value="Bact_OuterMem_StrucFunc"/>
</dbReference>